<dbReference type="EMBL" id="BONC01000006">
    <property type="protein sequence ID" value="GIF55221.1"/>
    <property type="molecule type" value="Genomic_DNA"/>
</dbReference>
<dbReference type="InterPro" id="IPR052155">
    <property type="entry name" value="Biofilm_reg_signaling"/>
</dbReference>
<dbReference type="InterPro" id="IPR035965">
    <property type="entry name" value="PAS-like_dom_sf"/>
</dbReference>
<feature type="transmembrane region" description="Helical" evidence="1">
    <location>
        <begin position="267"/>
        <end position="288"/>
    </location>
</feature>
<reference evidence="5 6" key="1">
    <citation type="submission" date="2021-01" db="EMBL/GenBank/DDBJ databases">
        <title>Whole genome shotgun sequence of Asanoa iriomotensis NBRC 100142.</title>
        <authorList>
            <person name="Komaki H."/>
            <person name="Tamura T."/>
        </authorList>
    </citation>
    <scope>NUCLEOTIDE SEQUENCE [LARGE SCALE GENOMIC DNA]</scope>
    <source>
        <strain evidence="5 6">NBRC 100142</strain>
    </source>
</reference>
<keyword evidence="1" id="KW-0812">Transmembrane</keyword>
<dbReference type="SMART" id="SM00091">
    <property type="entry name" value="PAS"/>
    <property type="match status" value="1"/>
</dbReference>
<dbReference type="InterPro" id="IPR029787">
    <property type="entry name" value="Nucleotide_cyclase"/>
</dbReference>
<feature type="transmembrane region" description="Helical" evidence="1">
    <location>
        <begin position="294"/>
        <end position="312"/>
    </location>
</feature>
<name>A0ABQ4BXH9_9ACTN</name>
<dbReference type="CDD" id="cd01949">
    <property type="entry name" value="GGDEF"/>
    <property type="match status" value="1"/>
</dbReference>
<dbReference type="Gene3D" id="3.30.70.270">
    <property type="match status" value="1"/>
</dbReference>
<keyword evidence="6" id="KW-1185">Reference proteome</keyword>
<protein>
    <recommendedName>
        <fullName evidence="7">PAS domain S-box-containing protein/diguanylate cyclase (GGDEF)-like protein</fullName>
    </recommendedName>
</protein>
<dbReference type="Pfam" id="PF00990">
    <property type="entry name" value="GGDEF"/>
    <property type="match status" value="1"/>
</dbReference>
<dbReference type="Pfam" id="PF08448">
    <property type="entry name" value="PAS_4"/>
    <property type="match status" value="1"/>
</dbReference>
<evidence type="ECO:0000256" key="1">
    <source>
        <dbReference type="SAM" id="Phobius"/>
    </source>
</evidence>
<dbReference type="Gene3D" id="3.30.450.20">
    <property type="entry name" value="PAS domain"/>
    <property type="match status" value="1"/>
</dbReference>
<evidence type="ECO:0000259" key="4">
    <source>
        <dbReference type="PROSITE" id="PS50887"/>
    </source>
</evidence>
<organism evidence="5 6">
    <name type="scientific">Asanoa iriomotensis</name>
    <dbReference type="NCBI Taxonomy" id="234613"/>
    <lineage>
        <taxon>Bacteria</taxon>
        <taxon>Bacillati</taxon>
        <taxon>Actinomycetota</taxon>
        <taxon>Actinomycetes</taxon>
        <taxon>Micromonosporales</taxon>
        <taxon>Micromonosporaceae</taxon>
        <taxon>Asanoa</taxon>
    </lineage>
</organism>
<dbReference type="SUPFAM" id="SSF55073">
    <property type="entry name" value="Nucleotide cyclase"/>
    <property type="match status" value="1"/>
</dbReference>
<feature type="domain" description="GGDEF" evidence="4">
    <location>
        <begin position="494"/>
        <end position="624"/>
    </location>
</feature>
<dbReference type="SUPFAM" id="SSF55785">
    <property type="entry name" value="PYP-like sensor domain (PAS domain)"/>
    <property type="match status" value="1"/>
</dbReference>
<feature type="transmembrane region" description="Helical" evidence="1">
    <location>
        <begin position="173"/>
        <end position="194"/>
    </location>
</feature>
<dbReference type="InterPro" id="IPR000014">
    <property type="entry name" value="PAS"/>
</dbReference>
<dbReference type="Proteomes" id="UP000624325">
    <property type="component" value="Unassembled WGS sequence"/>
</dbReference>
<evidence type="ECO:0000313" key="5">
    <source>
        <dbReference type="EMBL" id="GIF55221.1"/>
    </source>
</evidence>
<dbReference type="PANTHER" id="PTHR44757:SF2">
    <property type="entry name" value="BIOFILM ARCHITECTURE MAINTENANCE PROTEIN MBAA"/>
    <property type="match status" value="1"/>
</dbReference>
<dbReference type="PROSITE" id="PS50112">
    <property type="entry name" value="PAS"/>
    <property type="match status" value="1"/>
</dbReference>
<gene>
    <name evidence="5" type="ORF">Air01nite_13160</name>
</gene>
<feature type="transmembrane region" description="Helical" evidence="1">
    <location>
        <begin position="74"/>
        <end position="94"/>
    </location>
</feature>
<dbReference type="NCBIfam" id="TIGR00254">
    <property type="entry name" value="GGDEF"/>
    <property type="match status" value="1"/>
</dbReference>
<dbReference type="PROSITE" id="PS50113">
    <property type="entry name" value="PAC"/>
    <property type="match status" value="1"/>
</dbReference>
<evidence type="ECO:0000259" key="2">
    <source>
        <dbReference type="PROSITE" id="PS50112"/>
    </source>
</evidence>
<dbReference type="PROSITE" id="PS50887">
    <property type="entry name" value="GGDEF"/>
    <property type="match status" value="1"/>
</dbReference>
<feature type="transmembrane region" description="Helical" evidence="1">
    <location>
        <begin position="139"/>
        <end position="161"/>
    </location>
</feature>
<comment type="caution">
    <text evidence="5">The sequence shown here is derived from an EMBL/GenBank/DDBJ whole genome shotgun (WGS) entry which is preliminary data.</text>
</comment>
<dbReference type="PANTHER" id="PTHR44757">
    <property type="entry name" value="DIGUANYLATE CYCLASE DGCP"/>
    <property type="match status" value="1"/>
</dbReference>
<feature type="transmembrane region" description="Helical" evidence="1">
    <location>
        <begin position="18"/>
        <end position="38"/>
    </location>
</feature>
<accession>A0ABQ4BXH9</accession>
<evidence type="ECO:0008006" key="7">
    <source>
        <dbReference type="Google" id="ProtNLM"/>
    </source>
</evidence>
<feature type="domain" description="PAC" evidence="3">
    <location>
        <begin position="412"/>
        <end position="463"/>
    </location>
</feature>
<proteinExistence type="predicted"/>
<evidence type="ECO:0000313" key="6">
    <source>
        <dbReference type="Proteomes" id="UP000624325"/>
    </source>
</evidence>
<feature type="transmembrane region" description="Helical" evidence="1">
    <location>
        <begin position="44"/>
        <end position="62"/>
    </location>
</feature>
<dbReference type="NCBIfam" id="TIGR00229">
    <property type="entry name" value="sensory_box"/>
    <property type="match status" value="1"/>
</dbReference>
<sequence>MFASSVTVREWKLLRQGWLWALLAAFAAATIAIAVGSAPGVASWSTQAASSLVFTWLSWRLSVDGRRRPASRRFWRAATVSGVIFTISSLLRAVDVVVEPTRNSAVWTAPSALLTIGSAWLLYFMLGPLPPDRGRERRGLWLEAGCVLVAAAVFVWTVALSGALQAESHEQRAWTAIGAIIMLVSAFAVVRLLVTGEAPFTTPAGLAIGAAFTLHGLERALNPQVAGVDDLRAVLIARLVPPLLLAAAPCLERVGRKRPAGPPGRRARLFVPLAALAVTQVLLVGQLADEGFTVRSWAAAMGTVVIAGLIILRQDLLLIENARLVGQLDRSIDAVGQQERWFRSLVEHSSDVTLVLDPGGTVTYGTPALRPVLGQDPAAAVGRRAGQVVRPRDRRRFDRLLAPVLAGRADSRSFELEARRGDGAAVWLNVIATGRVADPAVGGVVLNVRDVTDTVTLRNRLRHDANHDPLTGLANRALFNERAEALHDPGARGQGTAVLLLDLDRFKEVNDRLGHQAGDDLLRVAARRLRRSVRPADTVARFGGDEFTVILADTTAPAAMATARRIVEVLGRPLSIGGRTMRPGASVGVAVSTDKPIEALLRDADEAMYEAKRRGSGTRLFHEPATR</sequence>
<keyword evidence="1" id="KW-0472">Membrane</keyword>
<dbReference type="SMART" id="SM00267">
    <property type="entry name" value="GGDEF"/>
    <property type="match status" value="1"/>
</dbReference>
<evidence type="ECO:0000259" key="3">
    <source>
        <dbReference type="PROSITE" id="PS50113"/>
    </source>
</evidence>
<dbReference type="InterPro" id="IPR000160">
    <property type="entry name" value="GGDEF_dom"/>
</dbReference>
<feature type="transmembrane region" description="Helical" evidence="1">
    <location>
        <begin position="106"/>
        <end position="127"/>
    </location>
</feature>
<dbReference type="InterPro" id="IPR043128">
    <property type="entry name" value="Rev_trsase/Diguanyl_cyclase"/>
</dbReference>
<dbReference type="CDD" id="cd00130">
    <property type="entry name" value="PAS"/>
    <property type="match status" value="1"/>
</dbReference>
<dbReference type="InterPro" id="IPR013656">
    <property type="entry name" value="PAS_4"/>
</dbReference>
<keyword evidence="1" id="KW-1133">Transmembrane helix</keyword>
<feature type="domain" description="PAS" evidence="2">
    <location>
        <begin position="338"/>
        <end position="408"/>
    </location>
</feature>
<dbReference type="InterPro" id="IPR000700">
    <property type="entry name" value="PAS-assoc_C"/>
</dbReference>